<evidence type="ECO:0000256" key="2">
    <source>
        <dbReference type="ARBA" id="ARBA00022490"/>
    </source>
</evidence>
<evidence type="ECO:0000256" key="1">
    <source>
        <dbReference type="ARBA" id="ARBA00022472"/>
    </source>
</evidence>
<reference evidence="9 10" key="1">
    <citation type="submission" date="2019-09" db="EMBL/GenBank/DDBJ databases">
        <title>The complete genome of Methanoplanus sp. FWC-SCC4.</title>
        <authorList>
            <person name="Chen S.-C."/>
            <person name="Zhou Y.-Z."/>
            <person name="Lai M.-C."/>
        </authorList>
    </citation>
    <scope>NUCLEOTIDE SEQUENCE [LARGE SCALE GENOMIC DNA]</scope>
    <source>
        <strain evidence="9 10">FWC-SCC4</strain>
    </source>
</reference>
<dbReference type="Pfam" id="PF26594">
    <property type="entry name" value="KH_NusA_2nd"/>
    <property type="match status" value="1"/>
</dbReference>
<evidence type="ECO:0000313" key="10">
    <source>
        <dbReference type="Proteomes" id="UP001301797"/>
    </source>
</evidence>
<dbReference type="InterPro" id="IPR058582">
    <property type="entry name" value="KH_NusA_2nd"/>
</dbReference>
<gene>
    <name evidence="6" type="primary">nusA</name>
    <name evidence="9" type="ORF">F1737_01355</name>
</gene>
<evidence type="ECO:0000256" key="3">
    <source>
        <dbReference type="ARBA" id="ARBA00022884"/>
    </source>
</evidence>
<keyword evidence="2 6" id="KW-0963">Cytoplasm</keyword>
<keyword evidence="3" id="KW-0694">RNA-binding</keyword>
<dbReference type="InterPro" id="IPR010212">
    <property type="entry name" value="NusA_arc"/>
</dbReference>
<evidence type="ECO:0000256" key="4">
    <source>
        <dbReference type="ARBA" id="ARBA00023015"/>
    </source>
</evidence>
<feature type="domain" description="KH type-2" evidence="7">
    <location>
        <begin position="18"/>
        <end position="73"/>
    </location>
</feature>
<dbReference type="NCBIfam" id="TIGR01952">
    <property type="entry name" value="nusA_arch"/>
    <property type="match status" value="1"/>
</dbReference>
<evidence type="ECO:0000256" key="5">
    <source>
        <dbReference type="ARBA" id="ARBA00023163"/>
    </source>
</evidence>
<dbReference type="GeneID" id="85228775"/>
<organism evidence="9 10">
    <name type="scientific">Methanochimaera problematica</name>
    <dbReference type="NCBI Taxonomy" id="2609417"/>
    <lineage>
        <taxon>Archaea</taxon>
        <taxon>Methanobacteriati</taxon>
        <taxon>Methanobacteriota</taxon>
        <taxon>Stenosarchaea group</taxon>
        <taxon>Methanomicrobia</taxon>
        <taxon>Methanomicrobiales</taxon>
        <taxon>Methanomicrobiaceae</taxon>
        <taxon>Methanochimaera</taxon>
    </lineage>
</organism>
<dbReference type="AlphaFoldDB" id="A0AA97FBZ9"/>
<protein>
    <recommendedName>
        <fullName evidence="6">Probable transcription termination protein NusA</fullName>
    </recommendedName>
</protein>
<dbReference type="Pfam" id="PF07650">
    <property type="entry name" value="KH_2"/>
    <property type="match status" value="1"/>
</dbReference>
<feature type="domain" description="NusA-like second KH" evidence="8">
    <location>
        <begin position="78"/>
        <end position="132"/>
    </location>
</feature>
<dbReference type="Gene3D" id="3.30.300.20">
    <property type="match status" value="2"/>
</dbReference>
<dbReference type="PANTHER" id="PTHR22648">
    <property type="entry name" value="TRANSCRIPTION TERMINATION FACTOR NUSA"/>
    <property type="match status" value="1"/>
</dbReference>
<dbReference type="GO" id="GO:0006353">
    <property type="term" value="P:DNA-templated transcription termination"/>
    <property type="evidence" value="ECO:0007669"/>
    <property type="project" value="UniProtKB-UniRule"/>
</dbReference>
<dbReference type="GO" id="GO:0031564">
    <property type="term" value="P:transcription antitermination"/>
    <property type="evidence" value="ECO:0007669"/>
    <property type="project" value="InterPro"/>
</dbReference>
<dbReference type="Proteomes" id="UP001301797">
    <property type="component" value="Chromosome"/>
</dbReference>
<keyword evidence="4 6" id="KW-0805">Transcription regulation</keyword>
<evidence type="ECO:0000256" key="6">
    <source>
        <dbReference type="HAMAP-Rule" id="MF_00945"/>
    </source>
</evidence>
<dbReference type="InterPro" id="IPR030842">
    <property type="entry name" value="TF_NusA_bacterial"/>
</dbReference>
<dbReference type="KEGG" id="mefw:F1737_01355"/>
<dbReference type="GO" id="GO:0003723">
    <property type="term" value="F:RNA binding"/>
    <property type="evidence" value="ECO:0007669"/>
    <property type="project" value="UniProtKB-KW"/>
</dbReference>
<dbReference type="GO" id="GO:0005829">
    <property type="term" value="C:cytosol"/>
    <property type="evidence" value="ECO:0007669"/>
    <property type="project" value="TreeGrafter"/>
</dbReference>
<evidence type="ECO:0000259" key="8">
    <source>
        <dbReference type="Pfam" id="PF26594"/>
    </source>
</evidence>
<name>A0AA97FBZ9_9EURY</name>
<dbReference type="InterPro" id="IPR009019">
    <property type="entry name" value="KH_sf_prok-type"/>
</dbReference>
<dbReference type="InterPro" id="IPR015946">
    <property type="entry name" value="KH_dom-like_a/b"/>
</dbReference>
<dbReference type="HAMAP" id="MF_00945_A">
    <property type="entry name" value="NusA_A"/>
    <property type="match status" value="1"/>
</dbReference>
<comment type="similarity">
    <text evidence="6">Belongs to the NusA family.</text>
</comment>
<comment type="subcellular location">
    <subcellularLocation>
        <location evidence="6">Cytoplasm</location>
    </subcellularLocation>
</comment>
<dbReference type="EMBL" id="CP043875">
    <property type="protein sequence ID" value="WOF15424.1"/>
    <property type="molecule type" value="Genomic_DNA"/>
</dbReference>
<keyword evidence="5 6" id="KW-0804">Transcription</keyword>
<proteinExistence type="inferred from homology"/>
<dbReference type="RefSeq" id="WP_317136997.1">
    <property type="nucleotide sequence ID" value="NZ_CP043875.1"/>
</dbReference>
<keyword evidence="10" id="KW-1185">Reference proteome</keyword>
<dbReference type="InterPro" id="IPR004044">
    <property type="entry name" value="KH_dom_type_2"/>
</dbReference>
<keyword evidence="1 6" id="KW-0806">Transcription termination</keyword>
<accession>A0AA97FBZ9</accession>
<evidence type="ECO:0000313" key="9">
    <source>
        <dbReference type="EMBL" id="WOF15424.1"/>
    </source>
</evidence>
<evidence type="ECO:0000259" key="7">
    <source>
        <dbReference type="Pfam" id="PF07650"/>
    </source>
</evidence>
<dbReference type="SUPFAM" id="SSF54814">
    <property type="entry name" value="Prokaryotic type KH domain (KH-domain type II)"/>
    <property type="match status" value="2"/>
</dbReference>
<dbReference type="PANTHER" id="PTHR22648:SF0">
    <property type="entry name" value="TRANSCRIPTION TERMINATION_ANTITERMINATION PROTEIN NUSA"/>
    <property type="match status" value="1"/>
</dbReference>
<sequence>MQSTIGFKERRYIEELRIITKSTALDCVIDDAYDRVIYVIKKGDMGFAIGKNGDNIRKLQRILGKRTEMVEESSEIYEFIGNILKPAKICEICCDEESGRLNIYVGDRSDLGIAIGKGGCNVEKARILVQRYFGKEIGEIFLHEGGEKL</sequence>
<comment type="function">
    <text evidence="6">Participates in transcription termination.</text>
</comment>